<dbReference type="InterPro" id="IPR001873">
    <property type="entry name" value="ENaC"/>
</dbReference>
<evidence type="ECO:0000313" key="15">
    <source>
        <dbReference type="Proteomes" id="UP000037510"/>
    </source>
</evidence>
<evidence type="ECO:0000256" key="4">
    <source>
        <dbReference type="ARBA" id="ARBA00022461"/>
    </source>
</evidence>
<keyword evidence="3 12" id="KW-0813">Transport</keyword>
<evidence type="ECO:0000256" key="1">
    <source>
        <dbReference type="ARBA" id="ARBA00004141"/>
    </source>
</evidence>
<evidence type="ECO:0000256" key="5">
    <source>
        <dbReference type="ARBA" id="ARBA00022692"/>
    </source>
</evidence>
<evidence type="ECO:0000256" key="12">
    <source>
        <dbReference type="RuleBase" id="RU000679"/>
    </source>
</evidence>
<evidence type="ECO:0000256" key="3">
    <source>
        <dbReference type="ARBA" id="ARBA00022448"/>
    </source>
</evidence>
<feature type="transmembrane region" description="Helical" evidence="13">
    <location>
        <begin position="55"/>
        <end position="79"/>
    </location>
</feature>
<protein>
    <recommendedName>
        <fullName evidence="16">Sodium channel protein Nach</fullName>
    </recommendedName>
</protein>
<evidence type="ECO:0008006" key="16">
    <source>
        <dbReference type="Google" id="ProtNLM"/>
    </source>
</evidence>
<keyword evidence="11 12" id="KW-0407">Ion channel</keyword>
<comment type="similarity">
    <text evidence="2 12">Belongs to the amiloride-sensitive sodium channel (TC 1.A.6) family.</text>
</comment>
<evidence type="ECO:0000256" key="2">
    <source>
        <dbReference type="ARBA" id="ARBA00007193"/>
    </source>
</evidence>
<evidence type="ECO:0000256" key="7">
    <source>
        <dbReference type="ARBA" id="ARBA00023053"/>
    </source>
</evidence>
<evidence type="ECO:0000256" key="9">
    <source>
        <dbReference type="ARBA" id="ARBA00023136"/>
    </source>
</evidence>
<keyword evidence="7" id="KW-0915">Sodium</keyword>
<evidence type="ECO:0000256" key="10">
    <source>
        <dbReference type="ARBA" id="ARBA00023201"/>
    </source>
</evidence>
<keyword evidence="8 12" id="KW-0406">Ion transport</keyword>
<sequence length="504" mass="57856">MKIKNKSYEEAKERILLRGANFTGASIVHVKYAREVAECYGRNVIMKWFDLISNIGSTCGFVTGFSFVSVLEFIYFFSVKLIREIRSRRNRNIGTKAIGPKTKESMSKYFEIWWNGIKRLPEATSIHGFRFIADSKRHWAERIFWLIFVVLSWYGSFLLIAAQYDAYQNNPISFVVETTYKDWDTMFPSVVELAYFKGITYYTSEFCNLENPLPECIKSNFTYYANLVRSNCAETLEDCYWNGEPFECCDFFRPMDTELGTCYAINSIQGREKYPPILPMISNRTTGPGFIKFNVMVTGNVYVLNEEDVPALTTIGSDVLKTRISYKFSAIIPTLLALYSAERTPRLSFVIAPITSCRMFPNIKSVLRAPWSSRDGLYCNCLPSCTEAEISIVKDFKTVTSESFATVEIELAMLPTERYRRNVVRGFLDLVVSTGGTGGLFLGASILSFVELLYILLIRPFCDIYSKHDDDPWYRKFGERHLGDFKIARNCEFNKYGTKAAKKI</sequence>
<keyword evidence="6 13" id="KW-1133">Transmembrane helix</keyword>
<comment type="subcellular location">
    <subcellularLocation>
        <location evidence="1">Membrane</location>
        <topology evidence="1">Multi-pass membrane protein</topology>
    </subcellularLocation>
</comment>
<dbReference type="Gene3D" id="2.60.470.10">
    <property type="entry name" value="Acid-sensing ion channels like domains"/>
    <property type="match status" value="1"/>
</dbReference>
<feature type="transmembrane region" description="Helical" evidence="13">
    <location>
        <begin position="438"/>
        <end position="457"/>
    </location>
</feature>
<evidence type="ECO:0000313" key="14">
    <source>
        <dbReference type="EMBL" id="KOB70022.1"/>
    </source>
</evidence>
<keyword evidence="10 12" id="KW-0739">Sodium transport</keyword>
<dbReference type="AlphaFoldDB" id="A0A0L7L3I4"/>
<keyword evidence="4 12" id="KW-0894">Sodium channel</keyword>
<evidence type="ECO:0000256" key="11">
    <source>
        <dbReference type="ARBA" id="ARBA00023303"/>
    </source>
</evidence>
<dbReference type="Pfam" id="PF00858">
    <property type="entry name" value="ASC"/>
    <property type="match status" value="4"/>
</dbReference>
<dbReference type="Gene3D" id="1.10.287.770">
    <property type="entry name" value="YojJ-like"/>
    <property type="match status" value="2"/>
</dbReference>
<dbReference type="PANTHER" id="PTHR11690:SF175">
    <property type="entry name" value="PICKPOCKET 13-RELATED"/>
    <property type="match status" value="1"/>
</dbReference>
<organism evidence="14 15">
    <name type="scientific">Operophtera brumata</name>
    <name type="common">Winter moth</name>
    <name type="synonym">Phalaena brumata</name>
    <dbReference type="NCBI Taxonomy" id="104452"/>
    <lineage>
        <taxon>Eukaryota</taxon>
        <taxon>Metazoa</taxon>
        <taxon>Ecdysozoa</taxon>
        <taxon>Arthropoda</taxon>
        <taxon>Hexapoda</taxon>
        <taxon>Insecta</taxon>
        <taxon>Pterygota</taxon>
        <taxon>Neoptera</taxon>
        <taxon>Endopterygota</taxon>
        <taxon>Lepidoptera</taxon>
        <taxon>Glossata</taxon>
        <taxon>Ditrysia</taxon>
        <taxon>Geometroidea</taxon>
        <taxon>Geometridae</taxon>
        <taxon>Larentiinae</taxon>
        <taxon>Operophtera</taxon>
    </lineage>
</organism>
<evidence type="ECO:0000256" key="8">
    <source>
        <dbReference type="ARBA" id="ARBA00023065"/>
    </source>
</evidence>
<gene>
    <name evidence="14" type="ORF">OBRU01_11299</name>
</gene>
<reference evidence="14 15" key="1">
    <citation type="journal article" date="2015" name="Genome Biol. Evol.">
        <title>The genome of winter moth (Operophtera brumata) provides a genomic perspective on sexual dimorphism and phenology.</title>
        <authorList>
            <person name="Derks M.F."/>
            <person name="Smit S."/>
            <person name="Salis L."/>
            <person name="Schijlen E."/>
            <person name="Bossers A."/>
            <person name="Mateman C."/>
            <person name="Pijl A.S."/>
            <person name="de Ridder D."/>
            <person name="Groenen M.A."/>
            <person name="Visser M.E."/>
            <person name="Megens H.J."/>
        </authorList>
    </citation>
    <scope>NUCLEOTIDE SEQUENCE [LARGE SCALE GENOMIC DNA]</scope>
    <source>
        <strain evidence="14">WM2013NL</strain>
        <tissue evidence="14">Head and thorax</tissue>
    </source>
</reference>
<dbReference type="GO" id="GO:0005886">
    <property type="term" value="C:plasma membrane"/>
    <property type="evidence" value="ECO:0007669"/>
    <property type="project" value="TreeGrafter"/>
</dbReference>
<dbReference type="STRING" id="104452.A0A0L7L3I4"/>
<proteinExistence type="inferred from homology"/>
<evidence type="ECO:0000256" key="13">
    <source>
        <dbReference type="SAM" id="Phobius"/>
    </source>
</evidence>
<accession>A0A0L7L3I4</accession>
<keyword evidence="15" id="KW-1185">Reference proteome</keyword>
<dbReference type="GO" id="GO:0015280">
    <property type="term" value="F:ligand-gated sodium channel activity"/>
    <property type="evidence" value="ECO:0007669"/>
    <property type="project" value="TreeGrafter"/>
</dbReference>
<name>A0A0L7L3I4_OPEBR</name>
<dbReference type="PANTHER" id="PTHR11690">
    <property type="entry name" value="AMILORIDE-SENSITIVE SODIUM CHANNEL-RELATED"/>
    <property type="match status" value="1"/>
</dbReference>
<evidence type="ECO:0000256" key="6">
    <source>
        <dbReference type="ARBA" id="ARBA00022989"/>
    </source>
</evidence>
<feature type="transmembrane region" description="Helical" evidence="13">
    <location>
        <begin position="143"/>
        <end position="164"/>
    </location>
</feature>
<dbReference type="Proteomes" id="UP000037510">
    <property type="component" value="Unassembled WGS sequence"/>
</dbReference>
<keyword evidence="5 12" id="KW-0812">Transmembrane</keyword>
<dbReference type="EMBL" id="JTDY01003170">
    <property type="protein sequence ID" value="KOB70022.1"/>
    <property type="molecule type" value="Genomic_DNA"/>
</dbReference>
<keyword evidence="9 13" id="KW-0472">Membrane</keyword>
<comment type="caution">
    <text evidence="14">The sequence shown here is derived from an EMBL/GenBank/DDBJ whole genome shotgun (WGS) entry which is preliminary data.</text>
</comment>